<evidence type="ECO:0000256" key="6">
    <source>
        <dbReference type="ARBA" id="ARBA00023229"/>
    </source>
</evidence>
<comment type="catalytic activity">
    <reaction evidence="7">
        <text>(2E)-4-hydroxy-3-methylbut-2-enyl diphosphate + 2 oxidized [2Fe-2S]-[ferredoxin] + H2O = 2-C-methyl-D-erythritol 2,4-cyclic diphosphate + 2 reduced [2Fe-2S]-[ferredoxin] + H(+)</text>
        <dbReference type="Rhea" id="RHEA:26119"/>
        <dbReference type="Rhea" id="RHEA-COMP:10000"/>
        <dbReference type="Rhea" id="RHEA-COMP:10001"/>
        <dbReference type="ChEBI" id="CHEBI:15377"/>
        <dbReference type="ChEBI" id="CHEBI:15378"/>
        <dbReference type="ChEBI" id="CHEBI:33737"/>
        <dbReference type="ChEBI" id="CHEBI:33738"/>
        <dbReference type="ChEBI" id="CHEBI:58483"/>
        <dbReference type="ChEBI" id="CHEBI:128753"/>
        <dbReference type="EC" id="1.17.7.1"/>
    </reaction>
</comment>
<dbReference type="InterPro" id="IPR017178">
    <property type="entry name" value="IspG_atypical"/>
</dbReference>
<comment type="pathway">
    <text evidence="8">Isoprenoid biosynthesis; isopentenyl diphosphate biosynthesis via DXP pathway; isopentenyl diphosphate from 1-deoxy-D-xylulose 5-phosphate: step 5/6.</text>
</comment>
<feature type="binding site" evidence="8">
    <location>
        <position position="639"/>
    </location>
    <ligand>
        <name>[4Fe-4S] cluster</name>
        <dbReference type="ChEBI" id="CHEBI:49883"/>
    </ligand>
</feature>
<sequence>MSQSTNHRNIIYRKPVNTDLHCPSSSVEIMTSLCYHFAKFLQISGRVMMKYCESIFQTKRWKTREVMVGDVGVGGNNPVRIQSMTTSSTRDVEATIQQIIKLADSGCEIARITVQGMKEADACEEIKNGLIRRGYTIPLVADIHFFPPAAMRVIDFVDKVRVNPGNFVDKRASFKTIEYDDTSYAKEIEKIREKFSPLVEKCKKLKRAMRIGTNHGSLSDRIMNRFGDTPQGMVESAFEFARICREMDYHDFIFSMKSSNPQVMILAYRLLVAEMMKLGWDYPIHLGVTEAGEGEDGRVKSAMGIGTLLLDGIGDTIRVSLTEDAWKEIDPCKRLVALAKSYEGKGVEPFQEKFRSVEAIRRRQVSHPKNIAMHRDGTVIVNAEESRFKTPELFTDLGCDIKGGIPRLKASSADGLVIKETLKDPKSQQLIDLLTDTGISTFSMGSENKTIAIKELRDLQKPDRKEVHPLALMNQKEAPLAVVVRDEPMESWSVIQEKKPALLFLAPSDDRLHKSRRFFDWLQERELDIPVILSFEYRLSREDLIIHVAAECGALLCDGLGDGIWIQGDYETAFIRELSFSILQAARMRTSKTDFISCPSCGRTLFDIQEVSKRIRSKTAHLPGVKIAIMGCIVNGPGEMADADFGYVGSKPGKIDLYIGKECVEKDINFDEADQRLIDLIKKHGRWVEPEVEELESIPSLV</sequence>
<keyword evidence="12" id="KW-1185">Reference proteome</keyword>
<dbReference type="GO" id="GO:0141197">
    <property type="term" value="F:4-hydroxy-3-methylbut-2-enyl-diphosphate synthase activity (flavodoxin)"/>
    <property type="evidence" value="ECO:0007669"/>
    <property type="project" value="UniProtKB-EC"/>
</dbReference>
<reference evidence="12" key="1">
    <citation type="submission" date="2015-06" db="EMBL/GenBank/DDBJ databases">
        <authorList>
            <person name="Bertelli C."/>
        </authorList>
    </citation>
    <scope>NUCLEOTIDE SEQUENCE [LARGE SCALE GENOMIC DNA]</scope>
    <source>
        <strain evidence="12">CRIB-30</strain>
    </source>
</reference>
<evidence type="ECO:0000256" key="5">
    <source>
        <dbReference type="ARBA" id="ARBA00023014"/>
    </source>
</evidence>
<protein>
    <recommendedName>
        <fullName evidence="8">4-hydroxy-3-methylbut-2-en-1-yl diphosphate synthase (flavodoxin)</fullName>
        <ecNumber evidence="8">1.17.7.3</ecNumber>
    </recommendedName>
    <alternativeName>
        <fullName evidence="8">1-hydroxy-2-methyl-2-(E)-butenyl 4-diphosphate synthase</fullName>
    </alternativeName>
</protein>
<evidence type="ECO:0000313" key="11">
    <source>
        <dbReference type="EMBL" id="CRX38823.1"/>
    </source>
</evidence>
<organism evidence="11 12">
    <name type="scientific">Estrella lausannensis</name>
    <dbReference type="NCBI Taxonomy" id="483423"/>
    <lineage>
        <taxon>Bacteria</taxon>
        <taxon>Pseudomonadati</taxon>
        <taxon>Chlamydiota</taxon>
        <taxon>Chlamydiia</taxon>
        <taxon>Parachlamydiales</taxon>
        <taxon>Candidatus Criblamydiaceae</taxon>
        <taxon>Estrella</taxon>
    </lineage>
</organism>
<evidence type="ECO:0000256" key="3">
    <source>
        <dbReference type="ARBA" id="ARBA00023002"/>
    </source>
</evidence>
<dbReference type="InterPro" id="IPR045854">
    <property type="entry name" value="NO2/SO3_Rdtase_4Fe4S_sf"/>
</dbReference>
<dbReference type="UniPathway" id="UPA00056">
    <property type="reaction ID" value="UER00096"/>
</dbReference>
<comment type="catalytic activity">
    <reaction evidence="8">
        <text>(2E)-4-hydroxy-3-methylbut-2-enyl diphosphate + oxidized [flavodoxin] + H2O + 2 H(+) = 2-C-methyl-D-erythritol 2,4-cyclic diphosphate + reduced [flavodoxin]</text>
        <dbReference type="Rhea" id="RHEA:43604"/>
        <dbReference type="Rhea" id="RHEA-COMP:10622"/>
        <dbReference type="Rhea" id="RHEA-COMP:10623"/>
        <dbReference type="ChEBI" id="CHEBI:15377"/>
        <dbReference type="ChEBI" id="CHEBI:15378"/>
        <dbReference type="ChEBI" id="CHEBI:57618"/>
        <dbReference type="ChEBI" id="CHEBI:58210"/>
        <dbReference type="ChEBI" id="CHEBI:58483"/>
        <dbReference type="ChEBI" id="CHEBI:128753"/>
        <dbReference type="EC" id="1.17.7.3"/>
    </reaction>
</comment>
<dbReference type="PANTHER" id="PTHR30454:SF0">
    <property type="entry name" value="4-HYDROXY-3-METHYLBUT-2-EN-1-YL DIPHOSPHATE SYNTHASE (FERREDOXIN), CHLOROPLASTIC"/>
    <property type="match status" value="1"/>
</dbReference>
<feature type="binding site" evidence="8">
    <location>
        <position position="598"/>
    </location>
    <ligand>
        <name>[4Fe-4S] cluster</name>
        <dbReference type="ChEBI" id="CHEBI:49883"/>
    </ligand>
</feature>
<evidence type="ECO:0000256" key="4">
    <source>
        <dbReference type="ARBA" id="ARBA00023004"/>
    </source>
</evidence>
<dbReference type="NCBIfam" id="TIGR00612">
    <property type="entry name" value="ispG_gcpE"/>
    <property type="match status" value="1"/>
</dbReference>
<feature type="binding site" evidence="8">
    <location>
        <position position="632"/>
    </location>
    <ligand>
        <name>[4Fe-4S] cluster</name>
        <dbReference type="ChEBI" id="CHEBI:49883"/>
    </ligand>
</feature>
<dbReference type="Gene3D" id="3.30.413.10">
    <property type="entry name" value="Sulfite Reductase Hemoprotein, domain 1"/>
    <property type="match status" value="1"/>
</dbReference>
<evidence type="ECO:0000256" key="1">
    <source>
        <dbReference type="ARBA" id="ARBA00022485"/>
    </source>
</evidence>
<dbReference type="InterPro" id="IPR004588">
    <property type="entry name" value="IspG_bac-typ"/>
</dbReference>
<comment type="cofactor">
    <cofactor evidence="8">
        <name>[4Fe-4S] cluster</name>
        <dbReference type="ChEBI" id="CHEBI:49883"/>
    </cofactor>
    <text evidence="8">Binds 1 [4Fe-4S] cluster.</text>
</comment>
<dbReference type="AlphaFoldDB" id="A0A0H5DRJ2"/>
<dbReference type="GO" id="GO:0005506">
    <property type="term" value="F:iron ion binding"/>
    <property type="evidence" value="ECO:0007669"/>
    <property type="project" value="InterPro"/>
</dbReference>
<evidence type="ECO:0000259" key="9">
    <source>
        <dbReference type="Pfam" id="PF04551"/>
    </source>
</evidence>
<dbReference type="SUPFAM" id="SSF56014">
    <property type="entry name" value="Nitrite and sulphite reductase 4Fe-4S domain-like"/>
    <property type="match status" value="1"/>
</dbReference>
<dbReference type="Pfam" id="PF26540">
    <property type="entry name" value="GcpE_C"/>
    <property type="match status" value="1"/>
</dbReference>
<dbReference type="EC" id="1.17.7.3" evidence="8"/>
<comment type="similarity">
    <text evidence="8">Belongs to the IspG family.</text>
</comment>
<comment type="function">
    <text evidence="8">Converts 2C-methyl-D-erythritol 2,4-cyclodiphosphate (ME-2,4cPP) into 1-hydroxy-2-methyl-2-(E)-butenyl 4-diphosphate.</text>
</comment>
<keyword evidence="4 8" id="KW-0408">Iron</keyword>
<dbReference type="FunFam" id="3.30.413.10:FF:000006">
    <property type="entry name" value="4-hydroxy-3-methylbut-2-en-1-yl diphosphate synthase (flavodoxin)"/>
    <property type="match status" value="1"/>
</dbReference>
<dbReference type="EMBL" id="CWGJ01000024">
    <property type="protein sequence ID" value="CRX38823.1"/>
    <property type="molecule type" value="Genomic_DNA"/>
</dbReference>
<keyword evidence="3 8" id="KW-0560">Oxidoreductase</keyword>
<evidence type="ECO:0000259" key="10">
    <source>
        <dbReference type="Pfam" id="PF26540"/>
    </source>
</evidence>
<name>A0A0H5DRJ2_9BACT</name>
<feature type="domain" description="IspG TIM-barrel" evidence="9">
    <location>
        <begin position="63"/>
        <end position="332"/>
    </location>
</feature>
<keyword evidence="1 8" id="KW-0004">4Fe-4S</keyword>
<gene>
    <name evidence="8 11" type="primary">ispG</name>
    <name evidence="11" type="ORF">ELAC_1491</name>
</gene>
<keyword evidence="6 8" id="KW-0414">Isoprene biosynthesis</keyword>
<evidence type="ECO:0000256" key="2">
    <source>
        <dbReference type="ARBA" id="ARBA00022723"/>
    </source>
</evidence>
<dbReference type="GO" id="GO:0016114">
    <property type="term" value="P:terpenoid biosynthetic process"/>
    <property type="evidence" value="ECO:0007669"/>
    <property type="project" value="InterPro"/>
</dbReference>
<feature type="binding site" evidence="8">
    <location>
        <position position="601"/>
    </location>
    <ligand>
        <name>[4Fe-4S] cluster</name>
        <dbReference type="ChEBI" id="CHEBI:49883"/>
    </ligand>
</feature>
<dbReference type="Gene3D" id="3.20.20.20">
    <property type="entry name" value="Dihydropteroate synthase-like"/>
    <property type="match status" value="1"/>
</dbReference>
<evidence type="ECO:0000256" key="7">
    <source>
        <dbReference type="ARBA" id="ARBA00051119"/>
    </source>
</evidence>
<keyword evidence="5 8" id="KW-0411">Iron-sulfur</keyword>
<evidence type="ECO:0000313" key="12">
    <source>
        <dbReference type="Proteomes" id="UP000220251"/>
    </source>
</evidence>
<dbReference type="GO" id="GO:0046429">
    <property type="term" value="F:4-hydroxy-3-methylbut-2-en-1-yl diphosphate synthase activity (ferredoxin)"/>
    <property type="evidence" value="ECO:0007669"/>
    <property type="project" value="UniProtKB-UniRule"/>
</dbReference>
<dbReference type="PANTHER" id="PTHR30454">
    <property type="entry name" value="4-HYDROXY-3-METHYLBUT-2-EN-1-YL DIPHOSPHATE SYNTHASE"/>
    <property type="match status" value="1"/>
</dbReference>
<evidence type="ECO:0000256" key="8">
    <source>
        <dbReference type="HAMAP-Rule" id="MF_00159"/>
    </source>
</evidence>
<dbReference type="HAMAP" id="MF_00159">
    <property type="entry name" value="IspG"/>
    <property type="match status" value="1"/>
</dbReference>
<dbReference type="Pfam" id="PF04551">
    <property type="entry name" value="GcpE"/>
    <property type="match status" value="1"/>
</dbReference>
<dbReference type="Proteomes" id="UP000220251">
    <property type="component" value="Unassembled WGS sequence"/>
</dbReference>
<dbReference type="InterPro" id="IPR058579">
    <property type="entry name" value="IspG_C"/>
</dbReference>
<dbReference type="PIRSF" id="PIRSF037336">
    <property type="entry name" value="IspG_like"/>
    <property type="match status" value="1"/>
</dbReference>
<accession>A0A0H5DRJ2</accession>
<dbReference type="GO" id="GO:0051539">
    <property type="term" value="F:4 iron, 4 sulfur cluster binding"/>
    <property type="evidence" value="ECO:0007669"/>
    <property type="project" value="UniProtKB-UniRule"/>
</dbReference>
<dbReference type="InterPro" id="IPR011005">
    <property type="entry name" value="Dihydropteroate_synth-like_sf"/>
</dbReference>
<keyword evidence="2 8" id="KW-0479">Metal-binding</keyword>
<proteinExistence type="inferred from homology"/>
<dbReference type="InterPro" id="IPR058578">
    <property type="entry name" value="IspG_TIM"/>
</dbReference>
<feature type="domain" description="IspG C-terminal" evidence="10">
    <location>
        <begin position="595"/>
        <end position="682"/>
    </location>
</feature>
<dbReference type="GO" id="GO:0019288">
    <property type="term" value="P:isopentenyl diphosphate biosynthetic process, methylerythritol 4-phosphate pathway"/>
    <property type="evidence" value="ECO:0007669"/>
    <property type="project" value="UniProtKB-UniRule"/>
</dbReference>
<dbReference type="FunFam" id="3.20.20.20:FF:000005">
    <property type="entry name" value="4-hydroxy-3-methylbut-2-en-1-yl diphosphate synthase (flavodoxin)"/>
    <property type="match status" value="1"/>
</dbReference>